<feature type="transmembrane region" description="Helical" evidence="1">
    <location>
        <begin position="44"/>
        <end position="67"/>
    </location>
</feature>
<comment type="caution">
    <text evidence="2">The sequence shown here is derived from an EMBL/GenBank/DDBJ whole genome shotgun (WGS) entry which is preliminary data.</text>
</comment>
<protein>
    <recommendedName>
        <fullName evidence="6">DUF5658 domain-containing protein</fullName>
    </recommendedName>
</protein>
<accession>A0A2A6KHN4</accession>
<organism evidence="2 5">
    <name type="scientific">Rhizobium hidalgonense</name>
    <dbReference type="NCBI Taxonomy" id="1538159"/>
    <lineage>
        <taxon>Bacteria</taxon>
        <taxon>Pseudomonadati</taxon>
        <taxon>Pseudomonadota</taxon>
        <taxon>Alphaproteobacteria</taxon>
        <taxon>Hyphomicrobiales</taxon>
        <taxon>Rhizobiaceae</taxon>
        <taxon>Rhizobium/Agrobacterium group</taxon>
        <taxon>Rhizobium</taxon>
    </lineage>
</organism>
<sequence>MSRFLIASMALAFIADVVMNTVLWLGGLDTVISVSSGALEIFARIMGEVLVFWFFAFAAGFVFFWAARKSSVPILSLVASSIAVCLMVTAALVGAYHPSEKHPKINSDLLRSALT</sequence>
<dbReference type="EMBL" id="JAVLSF010000009">
    <property type="protein sequence ID" value="MDR9774548.1"/>
    <property type="molecule type" value="Genomic_DNA"/>
</dbReference>
<gene>
    <name evidence="3" type="ORF">CO674_08870</name>
    <name evidence="2" type="ORF">RJJ65_18155</name>
</gene>
<evidence type="ECO:0000313" key="5">
    <source>
        <dbReference type="Proteomes" id="UP001268610"/>
    </source>
</evidence>
<keyword evidence="4" id="KW-1185">Reference proteome</keyword>
<keyword evidence="1" id="KW-0812">Transmembrane</keyword>
<evidence type="ECO:0008006" key="6">
    <source>
        <dbReference type="Google" id="ProtNLM"/>
    </source>
</evidence>
<dbReference type="Proteomes" id="UP000219914">
    <property type="component" value="Unassembled WGS sequence"/>
</dbReference>
<dbReference type="Proteomes" id="UP001268610">
    <property type="component" value="Unassembled WGS sequence"/>
</dbReference>
<name>A0A2A6KHN4_9HYPH</name>
<evidence type="ECO:0000313" key="4">
    <source>
        <dbReference type="Proteomes" id="UP000219914"/>
    </source>
</evidence>
<evidence type="ECO:0000313" key="3">
    <source>
        <dbReference type="EMBL" id="PDT24183.1"/>
    </source>
</evidence>
<reference evidence="3 4" key="1">
    <citation type="submission" date="2017-09" db="EMBL/GenBank/DDBJ databases">
        <title>Comparative genomics of rhizobia isolated from Phaseolus vulgaris in China.</title>
        <authorList>
            <person name="Tong W."/>
        </authorList>
    </citation>
    <scope>NUCLEOTIDE SEQUENCE [LARGE SCALE GENOMIC DNA]</scope>
    <source>
        <strain evidence="3 4">FH14</strain>
    </source>
</reference>
<reference evidence="2" key="2">
    <citation type="submission" date="2023-04" db="EMBL/GenBank/DDBJ databases">
        <title>Genomic characterization of faba bean (Vicia faba) microsymbionts in Mexican soils.</title>
        <authorList>
            <person name="Rivera Orduna F.N."/>
            <person name="Guevara-Luna J."/>
            <person name="Yan J."/>
            <person name="Arroyo-Herrera I."/>
            <person name="Li Y."/>
            <person name="Vasquez-Murrieta M.S."/>
            <person name="Wang E.T."/>
        </authorList>
    </citation>
    <scope>NUCLEOTIDE SEQUENCE</scope>
    <source>
        <strain evidence="2">CH26</strain>
    </source>
</reference>
<feature type="transmembrane region" description="Helical" evidence="1">
    <location>
        <begin position="74"/>
        <end position="96"/>
    </location>
</feature>
<keyword evidence="1" id="KW-0472">Membrane</keyword>
<evidence type="ECO:0000313" key="2">
    <source>
        <dbReference type="EMBL" id="MDR9774548.1"/>
    </source>
</evidence>
<proteinExistence type="predicted"/>
<evidence type="ECO:0000256" key="1">
    <source>
        <dbReference type="SAM" id="Phobius"/>
    </source>
</evidence>
<dbReference type="RefSeq" id="WP_080588197.1">
    <property type="nucleotide sequence ID" value="NZ_CP054027.1"/>
</dbReference>
<keyword evidence="1" id="KW-1133">Transmembrane helix</keyword>
<dbReference type="EMBL" id="NWSY01000005">
    <property type="protein sequence ID" value="PDT24183.1"/>
    <property type="molecule type" value="Genomic_DNA"/>
</dbReference>
<dbReference type="AlphaFoldDB" id="A0A2A6KHN4"/>